<evidence type="ECO:0000256" key="1">
    <source>
        <dbReference type="ARBA" id="ARBA00010599"/>
    </source>
</evidence>
<dbReference type="EnsemblMetazoa" id="SMAR012715-RA">
    <property type="protein sequence ID" value="SMAR012715-PA"/>
    <property type="gene ID" value="SMAR012715"/>
</dbReference>
<comment type="function">
    <text evidence="8">Required to protect lysosomal transporter MFSD1 from lysosomal proteolysis and for MFSD1 lysosomal localization.</text>
</comment>
<dbReference type="Proteomes" id="UP000014500">
    <property type="component" value="Unassembled WGS sequence"/>
</dbReference>
<keyword evidence="3 12" id="KW-0732">Signal</keyword>
<dbReference type="HOGENOM" id="CLU_040225_0_0_1"/>
<evidence type="ECO:0000256" key="6">
    <source>
        <dbReference type="ARBA" id="ARBA00023180"/>
    </source>
</evidence>
<evidence type="ECO:0000256" key="11">
    <source>
        <dbReference type="SAM" id="Phobius"/>
    </source>
</evidence>
<evidence type="ECO:0000256" key="10">
    <source>
        <dbReference type="ARBA" id="ARBA00044960"/>
    </source>
</evidence>
<feature type="transmembrane region" description="Helical" evidence="11">
    <location>
        <begin position="357"/>
        <end position="382"/>
    </location>
</feature>
<evidence type="ECO:0000313" key="14">
    <source>
        <dbReference type="Proteomes" id="UP000014500"/>
    </source>
</evidence>
<evidence type="ECO:0000256" key="12">
    <source>
        <dbReference type="SAM" id="SignalP"/>
    </source>
</evidence>
<keyword evidence="2 11" id="KW-0812">Transmembrane</keyword>
<comment type="subunit">
    <text evidence="10">Interacts (via lumenal domain) with lysosomal protein MFSD1; the interaction starts while both proteins are still in the endoplasmic reticulum and is required for stabilization of MFSD1 in lysosomes but has no direct effect on its targeting to lysosomes or transporter activity.</text>
</comment>
<dbReference type="PANTHER" id="PTHR31981">
    <property type="entry name" value="GLYCOSYLATED LYSOSOMAL MEMBRANE PROTEIN"/>
    <property type="match status" value="1"/>
</dbReference>
<dbReference type="Pfam" id="PF15065">
    <property type="entry name" value="NCU-G1"/>
    <property type="match status" value="1"/>
</dbReference>
<name>T1JFV0_STRMM</name>
<comment type="similarity">
    <text evidence="1">Belongs to the GLMP family.</text>
</comment>
<organism evidence="13 14">
    <name type="scientific">Strigamia maritima</name>
    <name type="common">European centipede</name>
    <name type="synonym">Geophilus maritimus</name>
    <dbReference type="NCBI Taxonomy" id="126957"/>
    <lineage>
        <taxon>Eukaryota</taxon>
        <taxon>Metazoa</taxon>
        <taxon>Ecdysozoa</taxon>
        <taxon>Arthropoda</taxon>
        <taxon>Myriapoda</taxon>
        <taxon>Chilopoda</taxon>
        <taxon>Pleurostigmophora</taxon>
        <taxon>Geophilomorpha</taxon>
        <taxon>Linotaeniidae</taxon>
        <taxon>Strigamia</taxon>
    </lineage>
</organism>
<protein>
    <submittedName>
        <fullName evidence="13">Uncharacterized protein</fullName>
    </submittedName>
</protein>
<evidence type="ECO:0000313" key="13">
    <source>
        <dbReference type="EnsemblMetazoa" id="SMAR012715-PA"/>
    </source>
</evidence>
<dbReference type="PhylomeDB" id="T1JFV0"/>
<dbReference type="EMBL" id="JH432185">
    <property type="status" value="NOT_ANNOTATED_CDS"/>
    <property type="molecule type" value="Genomic_DNA"/>
</dbReference>
<keyword evidence="6" id="KW-0325">Glycoprotein</keyword>
<reference evidence="13" key="2">
    <citation type="submission" date="2015-02" db="UniProtKB">
        <authorList>
            <consortium name="EnsemblMetazoa"/>
        </authorList>
    </citation>
    <scope>IDENTIFICATION</scope>
</reference>
<feature type="chain" id="PRO_5004590480" evidence="12">
    <location>
        <begin position="25"/>
        <end position="395"/>
    </location>
</feature>
<evidence type="ECO:0000256" key="4">
    <source>
        <dbReference type="ARBA" id="ARBA00022989"/>
    </source>
</evidence>
<accession>T1JFV0</accession>
<keyword evidence="4 11" id="KW-1133">Transmembrane helix</keyword>
<evidence type="ECO:0000256" key="8">
    <source>
        <dbReference type="ARBA" id="ARBA00024176"/>
    </source>
</evidence>
<sequence>MTRQSLKVFIIFFSFAIVTIDADALENRKFTSPKVIECENGSIVHIRANGKNDTLHRVYSSTGSFVILTAVTSKQAELTVNCTNRAGSAYFDETPVYSYALVFTKMYPFYDAEDVADVNAVPASNVITIPFHKMKWFPVQVAVSNDNRSISAEYSVRESKYFTNGTLRVKLTAFDSQNRALVLPHLMHTVNSTEIKVILDDAPVTTDKSRFAVQILLMVAKNDSGFELEHSRSLDDEFTPGVFKFSQIKSAFVRVDKLGAFAQWKPIIYTTSDSVRQHTTVTEENAMKSYNVTAADEILVDSLANAFYGRQYRDTCARTINVTFGAKADEFYSNTNYSSWTLSTGYGVPPQDQISTAIIIVLVAGLGIPILLLVVGGIYVFVKRSRQKDDLLLSD</sequence>
<dbReference type="PANTHER" id="PTHR31981:SF1">
    <property type="entry name" value="GLYCOSYLATED LYSOSOMAL MEMBRANE PROTEIN"/>
    <property type="match status" value="1"/>
</dbReference>
<evidence type="ECO:0000256" key="2">
    <source>
        <dbReference type="ARBA" id="ARBA00022692"/>
    </source>
</evidence>
<dbReference type="InterPro" id="IPR029382">
    <property type="entry name" value="NCU-G1"/>
</dbReference>
<proteinExistence type="inferred from homology"/>
<keyword evidence="7" id="KW-0458">Lysosome</keyword>
<keyword evidence="14" id="KW-1185">Reference proteome</keyword>
<evidence type="ECO:0000256" key="7">
    <source>
        <dbReference type="ARBA" id="ARBA00023228"/>
    </source>
</evidence>
<dbReference type="eggNOG" id="ENOG502QSBM">
    <property type="taxonomic scope" value="Eukaryota"/>
</dbReference>
<dbReference type="AlphaFoldDB" id="T1JFV0"/>
<reference evidence="14" key="1">
    <citation type="submission" date="2011-05" db="EMBL/GenBank/DDBJ databases">
        <authorList>
            <person name="Richards S.R."/>
            <person name="Qu J."/>
            <person name="Jiang H."/>
            <person name="Jhangiani S.N."/>
            <person name="Agravi P."/>
            <person name="Goodspeed R."/>
            <person name="Gross S."/>
            <person name="Mandapat C."/>
            <person name="Jackson L."/>
            <person name="Mathew T."/>
            <person name="Pu L."/>
            <person name="Thornton R."/>
            <person name="Saada N."/>
            <person name="Wilczek-Boney K.B."/>
            <person name="Lee S."/>
            <person name="Kovar C."/>
            <person name="Wu Y."/>
            <person name="Scherer S.E."/>
            <person name="Worley K.C."/>
            <person name="Muzny D.M."/>
            <person name="Gibbs R."/>
        </authorList>
    </citation>
    <scope>NUCLEOTIDE SEQUENCE</scope>
    <source>
        <strain evidence="14">Brora</strain>
    </source>
</reference>
<feature type="signal peptide" evidence="12">
    <location>
        <begin position="1"/>
        <end position="24"/>
    </location>
</feature>
<keyword evidence="5 11" id="KW-0472">Membrane</keyword>
<dbReference type="GO" id="GO:0005765">
    <property type="term" value="C:lysosomal membrane"/>
    <property type="evidence" value="ECO:0007669"/>
    <property type="project" value="UniProtKB-SubCell"/>
</dbReference>
<evidence type="ECO:0000256" key="5">
    <source>
        <dbReference type="ARBA" id="ARBA00023136"/>
    </source>
</evidence>
<evidence type="ECO:0000256" key="3">
    <source>
        <dbReference type="ARBA" id="ARBA00022729"/>
    </source>
</evidence>
<comment type="subcellular location">
    <subcellularLocation>
        <location evidence="9">Lysosome membrane</location>
        <topology evidence="9">Single-pass type I membrane protein</topology>
        <orientation evidence="9">Lumenal side</orientation>
    </subcellularLocation>
</comment>
<evidence type="ECO:0000256" key="9">
    <source>
        <dbReference type="ARBA" id="ARBA00024189"/>
    </source>
</evidence>
<dbReference type="OMA" id="TLHYLWD"/>